<dbReference type="KEGG" id="hjo:AY555_05775"/>
<protein>
    <recommendedName>
        <fullName evidence="2">Solute-binding protein family 3/N-terminal domain-containing protein</fullName>
    </recommendedName>
</protein>
<evidence type="ECO:0000256" key="1">
    <source>
        <dbReference type="SAM" id="SignalP"/>
    </source>
</evidence>
<dbReference type="GeneID" id="53316662"/>
<organism evidence="3 4">
    <name type="scientific">Haematospirillum jordaniae</name>
    <dbReference type="NCBI Taxonomy" id="1549855"/>
    <lineage>
        <taxon>Bacteria</taxon>
        <taxon>Pseudomonadati</taxon>
        <taxon>Pseudomonadota</taxon>
        <taxon>Alphaproteobacteria</taxon>
        <taxon>Rhodospirillales</taxon>
        <taxon>Novispirillaceae</taxon>
        <taxon>Haematospirillum</taxon>
    </lineage>
</organism>
<evidence type="ECO:0000313" key="3">
    <source>
        <dbReference type="EMBL" id="AMW34769.1"/>
    </source>
</evidence>
<feature type="domain" description="Solute-binding protein family 3/N-terminal" evidence="2">
    <location>
        <begin position="36"/>
        <end position="240"/>
    </location>
</feature>
<dbReference type="Gene3D" id="3.40.190.10">
    <property type="entry name" value="Periplasmic binding protein-like II"/>
    <property type="match status" value="2"/>
</dbReference>
<reference evidence="3 4" key="1">
    <citation type="submission" date="2016-02" db="EMBL/GenBank/DDBJ databases">
        <title>Complete Genome of H5569, the type strain of the newly described species Haematospirillium jordaniae.</title>
        <authorList>
            <person name="Nicholson A.C."/>
            <person name="Humrighouse B.W."/>
            <person name="Loparov V."/>
            <person name="McQuiston J.R."/>
        </authorList>
    </citation>
    <scope>NUCLEOTIDE SEQUENCE [LARGE SCALE GENOMIC DNA]</scope>
    <source>
        <strain evidence="3 4">H5569</strain>
    </source>
</reference>
<keyword evidence="1" id="KW-0732">Signal</keyword>
<dbReference type="RefSeq" id="WP_066134595.1">
    <property type="nucleotide sequence ID" value="NZ_CP014525.1"/>
</dbReference>
<feature type="chain" id="PRO_5044368602" description="Solute-binding protein family 3/N-terminal domain-containing protein" evidence="1">
    <location>
        <begin position="27"/>
        <end position="243"/>
    </location>
</feature>
<sequence length="243" mass="26825">MKSFSAIALLATLVIGPAVKPGTAMAQGQTLIFNTEEWFPYNYAKGDSVVGTATELVKRIASKAGIPYTITLGPWNRSYNNALTLPNHCVYSTNITEERRPLFKWVAPIENARWVVYKKKGSLIEAKSLEDLRNRVFGGYLGDAIATYLKNNDFKVEEAASDHINPRKLEAGRIDVWATYDASGLKLAQDSEVEIELVLPIRDNELGLACNKMVDDNAVMAMQKALNELNASGEADAIRKSKL</sequence>
<feature type="signal peptide" evidence="1">
    <location>
        <begin position="1"/>
        <end position="26"/>
    </location>
</feature>
<evidence type="ECO:0000259" key="2">
    <source>
        <dbReference type="Pfam" id="PF00497"/>
    </source>
</evidence>
<dbReference type="InterPro" id="IPR001638">
    <property type="entry name" value="Solute-binding_3/MltF_N"/>
</dbReference>
<proteinExistence type="predicted"/>
<gene>
    <name evidence="3" type="ORF">AY555_05775</name>
</gene>
<dbReference type="PANTHER" id="PTHR38834:SF3">
    <property type="entry name" value="SOLUTE-BINDING PROTEIN FAMILY 3_N-TERMINAL DOMAIN-CONTAINING PROTEIN"/>
    <property type="match status" value="1"/>
</dbReference>
<dbReference type="AlphaFoldDB" id="A0A143DDU2"/>
<dbReference type="OrthoDB" id="6192933at2"/>
<dbReference type="SUPFAM" id="SSF53850">
    <property type="entry name" value="Periplasmic binding protein-like II"/>
    <property type="match status" value="1"/>
</dbReference>
<dbReference type="STRING" id="1549855.AY555_05775"/>
<keyword evidence="4" id="KW-1185">Reference proteome</keyword>
<dbReference type="PANTHER" id="PTHR38834">
    <property type="entry name" value="PERIPLASMIC SUBSTRATE BINDING PROTEIN FAMILY 3"/>
    <property type="match status" value="1"/>
</dbReference>
<dbReference type="EMBL" id="CP014525">
    <property type="protein sequence ID" value="AMW34769.1"/>
    <property type="molecule type" value="Genomic_DNA"/>
</dbReference>
<name>A0A143DDU2_9PROT</name>
<dbReference type="Proteomes" id="UP000076066">
    <property type="component" value="Chromosome"/>
</dbReference>
<dbReference type="Pfam" id="PF00497">
    <property type="entry name" value="SBP_bac_3"/>
    <property type="match status" value="1"/>
</dbReference>
<evidence type="ECO:0000313" key="4">
    <source>
        <dbReference type="Proteomes" id="UP000076066"/>
    </source>
</evidence>
<accession>A0A143DDU2</accession>